<dbReference type="AlphaFoldDB" id="A0A4Y9PLG3"/>
<name>A0A4Y9PLG3_9BRAD</name>
<proteinExistence type="predicted"/>
<sequence>MTNLSGHATPHFVRALATSGITIMRASMMIVALLLTPSVARADPPKLAVFDFELIDTSLPGEFYGSRPEEARLLRISEQLRKELTDSGRFQVLDIAPVRDAARHANLQACGGCDLKLAAQLGADLEITGMVQKVSNLIINLNVYLRDVKTGAMITAASADMRGNTDEAWTRTMSYLIRNRLLAPNYGRPE</sequence>
<dbReference type="Pfam" id="PF11684">
    <property type="entry name" value="DUF3280"/>
    <property type="match status" value="1"/>
</dbReference>
<protein>
    <submittedName>
        <fullName evidence="1">DUF2380 domain-containing protein</fullName>
    </submittedName>
</protein>
<reference evidence="1 2" key="1">
    <citation type="submission" date="2019-03" db="EMBL/GenBank/DDBJ databases">
        <title>Bradyrhizobium strains diversity.</title>
        <authorList>
            <person name="Urquiaga M.C.O."/>
            <person name="Hungria M."/>
            <person name="Delamuta J.R.M."/>
            <person name="Klepa M.S."/>
        </authorList>
    </citation>
    <scope>NUCLEOTIDE SEQUENCE [LARGE SCALE GENOMIC DNA]</scope>
    <source>
        <strain evidence="1 2">CNPSo 3426</strain>
    </source>
</reference>
<organism evidence="1 2">
    <name type="scientific">Bradyrhizobium frederickii</name>
    <dbReference type="NCBI Taxonomy" id="2560054"/>
    <lineage>
        <taxon>Bacteria</taxon>
        <taxon>Pseudomonadati</taxon>
        <taxon>Pseudomonadota</taxon>
        <taxon>Alphaproteobacteria</taxon>
        <taxon>Hyphomicrobiales</taxon>
        <taxon>Nitrobacteraceae</taxon>
        <taxon>Bradyrhizobium</taxon>
    </lineage>
</organism>
<dbReference type="EMBL" id="SPQS01000001">
    <property type="protein sequence ID" value="TFV80518.1"/>
    <property type="molecule type" value="Genomic_DNA"/>
</dbReference>
<dbReference type="Proteomes" id="UP000297700">
    <property type="component" value="Unassembled WGS sequence"/>
</dbReference>
<evidence type="ECO:0000313" key="1">
    <source>
        <dbReference type="EMBL" id="TFV80518.1"/>
    </source>
</evidence>
<dbReference type="InterPro" id="IPR021698">
    <property type="entry name" value="DUF3280"/>
</dbReference>
<evidence type="ECO:0000313" key="2">
    <source>
        <dbReference type="Proteomes" id="UP000297700"/>
    </source>
</evidence>
<gene>
    <name evidence="1" type="ORF">E4K64_01535</name>
</gene>
<comment type="caution">
    <text evidence="1">The sequence shown here is derived from an EMBL/GenBank/DDBJ whole genome shotgun (WGS) entry which is preliminary data.</text>
</comment>
<accession>A0A4Y9PLG3</accession>
<dbReference type="RefSeq" id="WP_135161842.1">
    <property type="nucleotide sequence ID" value="NZ_SPQS01000001.1"/>
</dbReference>
<dbReference type="Gene3D" id="3.40.50.10610">
    <property type="entry name" value="ABC-type transport auxiliary lipoprotein component"/>
    <property type="match status" value="1"/>
</dbReference>